<keyword evidence="3" id="KW-0812">Transmembrane</keyword>
<sequence length="251" mass="27446">MQRREPTLDGSAAIEPTLAPRSREPREPTAEPQVIVEERRGGFSFLGLCALVLAMGGLAASGFLYQQWQEGRTQLVDAEARIADAENRIAELEKRFNLSDEESTASVEVLSAKAKENSAEIRKLWGVAYDTNRKSIAANKTAAAANKKQVAALSTKLNGLDASVKKIASVETALAELRKGNIESKREMTDKLARLERQLASVRSDLTMRVGANEEAVESIDAYRRSVNKDLVQLRDAIRSLQSSEPTASSM</sequence>
<dbReference type="Proteomes" id="UP001569428">
    <property type="component" value="Unassembled WGS sequence"/>
</dbReference>
<dbReference type="EMBL" id="JBGMEK010000076">
    <property type="protein sequence ID" value="MFA0813206.1"/>
    <property type="molecule type" value="Genomic_DNA"/>
</dbReference>
<feature type="transmembrane region" description="Helical" evidence="3">
    <location>
        <begin position="43"/>
        <end position="65"/>
    </location>
</feature>
<feature type="coiled-coil region" evidence="1">
    <location>
        <begin position="75"/>
        <end position="102"/>
    </location>
</feature>
<keyword evidence="1" id="KW-0175">Coiled coil</keyword>
<name>A0ABV4P4B6_9GAMM</name>
<proteinExistence type="predicted"/>
<keyword evidence="5" id="KW-1185">Reference proteome</keyword>
<evidence type="ECO:0000313" key="5">
    <source>
        <dbReference type="Proteomes" id="UP001569428"/>
    </source>
</evidence>
<accession>A0ABV4P4B6</accession>
<feature type="region of interest" description="Disordered" evidence="2">
    <location>
        <begin position="1"/>
        <end position="31"/>
    </location>
</feature>
<keyword evidence="3" id="KW-0472">Membrane</keyword>
<dbReference type="RefSeq" id="WP_371840985.1">
    <property type="nucleotide sequence ID" value="NZ_JBGMEK010000076.1"/>
</dbReference>
<protein>
    <recommendedName>
        <fullName evidence="6">Chromosome partition protein Smc</fullName>
    </recommendedName>
</protein>
<comment type="caution">
    <text evidence="4">The sequence shown here is derived from an EMBL/GenBank/DDBJ whole genome shotgun (WGS) entry which is preliminary data.</text>
</comment>
<organism evidence="4 5">
    <name type="scientific">Microbulbifer epialgicus</name>
    <dbReference type="NCBI Taxonomy" id="393907"/>
    <lineage>
        <taxon>Bacteria</taxon>
        <taxon>Pseudomonadati</taxon>
        <taxon>Pseudomonadota</taxon>
        <taxon>Gammaproteobacteria</taxon>
        <taxon>Cellvibrionales</taxon>
        <taxon>Microbulbiferaceae</taxon>
        <taxon>Microbulbifer</taxon>
    </lineage>
</organism>
<evidence type="ECO:0000256" key="1">
    <source>
        <dbReference type="SAM" id="Coils"/>
    </source>
</evidence>
<keyword evidence="3" id="KW-1133">Transmembrane helix</keyword>
<evidence type="ECO:0000256" key="2">
    <source>
        <dbReference type="SAM" id="MobiDB-lite"/>
    </source>
</evidence>
<evidence type="ECO:0000256" key="3">
    <source>
        <dbReference type="SAM" id="Phobius"/>
    </source>
</evidence>
<gene>
    <name evidence="4" type="ORF">ACCI49_20090</name>
</gene>
<evidence type="ECO:0008006" key="6">
    <source>
        <dbReference type="Google" id="ProtNLM"/>
    </source>
</evidence>
<evidence type="ECO:0000313" key="4">
    <source>
        <dbReference type="EMBL" id="MFA0813206.1"/>
    </source>
</evidence>
<reference evidence="4 5" key="1">
    <citation type="submission" date="2024-08" db="EMBL/GenBank/DDBJ databases">
        <authorList>
            <person name="Ishaq N."/>
        </authorList>
    </citation>
    <scope>NUCLEOTIDE SEQUENCE [LARGE SCALE GENOMIC DNA]</scope>
    <source>
        <strain evidence="4 5">DSM 18651</strain>
    </source>
</reference>